<organism evidence="5 6">
    <name type="scientific">Mucilaginibacter pedocola</name>
    <dbReference type="NCBI Taxonomy" id="1792845"/>
    <lineage>
        <taxon>Bacteria</taxon>
        <taxon>Pseudomonadati</taxon>
        <taxon>Bacteroidota</taxon>
        <taxon>Sphingobacteriia</taxon>
        <taxon>Sphingobacteriales</taxon>
        <taxon>Sphingobacteriaceae</taxon>
        <taxon>Mucilaginibacter</taxon>
    </lineage>
</organism>
<dbReference type="PANTHER" id="PTHR43817:SF1">
    <property type="entry name" value="HYDROLASE, FAMILY 43, PUTATIVE (AFU_ORTHOLOGUE AFUA_3G01660)-RELATED"/>
    <property type="match status" value="1"/>
</dbReference>
<evidence type="ECO:0000256" key="1">
    <source>
        <dbReference type="ARBA" id="ARBA00022729"/>
    </source>
</evidence>
<keyword evidence="2" id="KW-0378">Hydrolase</keyword>
<gene>
    <name evidence="5" type="ORF">BC343_22355</name>
</gene>
<dbReference type="RefSeq" id="WP_078347011.1">
    <property type="nucleotide sequence ID" value="NZ_MBTF01000003.1"/>
</dbReference>
<proteinExistence type="predicted"/>
<dbReference type="GO" id="GO:0004553">
    <property type="term" value="F:hydrolase activity, hydrolyzing O-glycosyl compounds"/>
    <property type="evidence" value="ECO:0007669"/>
    <property type="project" value="UniProtKB-ARBA"/>
</dbReference>
<feature type="signal peptide" evidence="3">
    <location>
        <begin position="1"/>
        <end position="30"/>
    </location>
</feature>
<comment type="caution">
    <text evidence="5">The sequence shown here is derived from an EMBL/GenBank/DDBJ whole genome shotgun (WGS) entry which is preliminary data.</text>
</comment>
<dbReference type="Gene3D" id="2.60.120.260">
    <property type="entry name" value="Galactose-binding domain-like"/>
    <property type="match status" value="1"/>
</dbReference>
<sequence>MDINPRFCKTIFRAFLVLIIICAGITNASAQTAPILPPASQLNRNFGDWDKATFSKPDKVYYPETWFHFIGGNVSKDGITKDLEAIAASGISGIQLFHGQFGGPWPGVTPQITCLSPLWDDAIRHTAAECKRLGLRFTMQNCPGWAMAGGPWITPANAMRVLAWSRTDVRGGKLISTHLEQPQPSKEDWRDYKDVTVLAFPTPMDDTGKPLTVSSVKGSENVLWDSCFITQGKQAVKLKPAAAGKPYWAEVSFKDAVTVRTIQLPEVSTIGYIWSYEPGVKVKAEAITADGKSTEILNTTLPASNFQDHQLLTLACHEVKGAKKIKLWIENKHDIELSFIRFFSAARKNNWESEAAWTLRNIDRSGKQYNQPAQTFVDPAKIIDISKMMDTKGNLQWKAPAGKWTVLRVGHVNSGKQNGPAPKEGTGWESNKLSESGANAHFAGYIGRLAGANGVLGTGMLNGMLMDSWECETQTWTDNMEAEFSRISAYPLRKWMPALFGYVLKDEETTFKFLHDWRYTINNLYTNKFYGRMATLAKQNNLNISYETAAGDVFPADIMEYYKFADVPMCEFWQPFTNGFVGSSNFKPIKPAASAARLYGKPRLGSEAFTSFELTWDEHWQMLKEVADVNITEGVTHLIYHTYTHNPKADSLLPGTSFGARIGTPFLRGQTWWKHMPLLNTYFARCSYMLERGKPVSDVLWYLGDEIGHKPDQNAPFPAGFKYDYCNPDVLLKRLSVANGLLVTPEGIQYRLLWLPENFHMLPQTVEKLQKLLADGATIVGNRPQALVTLTGGSASQLRFNKAVNAIWGNKTESGIKSIGKGTLISGLSLADAFVKLQLQPDVSGGDALWAHRKVNGADWYFVTAPKGGSFKGELNFRNTGNAELWDPVSGTVKTIASTENNGRTTISLDLPQAGSCFVVFNHNKKASTERVSPTKENTLSTINNPWTLSFPEGWGAPKAVSITELKPWKDLDMPAEAKAFSGTAIYKTTFNIPQVKNGANYSINLGEVDMIAKVKLNGKDVGTVWCAPYKVDISGALVSGENKLEVEVTGTWFNRLAYDAALPENERKTWTVSGPEKGSALRNSGLIGPVTISAAE</sequence>
<evidence type="ECO:0000259" key="4">
    <source>
        <dbReference type="Pfam" id="PF22666"/>
    </source>
</evidence>
<accession>A0A1S9PJQ9</accession>
<name>A0A1S9PJQ9_9SPHI</name>
<evidence type="ECO:0000313" key="5">
    <source>
        <dbReference type="EMBL" id="OOQ61184.1"/>
    </source>
</evidence>
<dbReference type="InterPro" id="IPR008979">
    <property type="entry name" value="Galactose-bd-like_sf"/>
</dbReference>
<dbReference type="STRING" id="1792845.BC343_22355"/>
<dbReference type="PANTHER" id="PTHR43817">
    <property type="entry name" value="GLYCOSYL HYDROLASE"/>
    <property type="match status" value="1"/>
</dbReference>
<dbReference type="EMBL" id="MBTF01000003">
    <property type="protein sequence ID" value="OOQ61184.1"/>
    <property type="molecule type" value="Genomic_DNA"/>
</dbReference>
<feature type="domain" description="Beta-mannosidase-like galactose-binding" evidence="4">
    <location>
        <begin position="985"/>
        <end position="1069"/>
    </location>
</feature>
<dbReference type="OrthoDB" id="9761519at2"/>
<reference evidence="5 6" key="1">
    <citation type="submission" date="2016-07" db="EMBL/GenBank/DDBJ databases">
        <title>Genomic analysis of zinc-resistant bacterium Mucilaginibacter pedocola TBZ30.</title>
        <authorList>
            <person name="Huang J."/>
            <person name="Tang J."/>
        </authorList>
    </citation>
    <scope>NUCLEOTIDE SEQUENCE [LARGE SCALE GENOMIC DNA]</scope>
    <source>
        <strain evidence="5 6">TBZ30</strain>
    </source>
</reference>
<keyword evidence="1 3" id="KW-0732">Signal</keyword>
<dbReference type="SUPFAM" id="SSF49785">
    <property type="entry name" value="Galactose-binding domain-like"/>
    <property type="match status" value="1"/>
</dbReference>
<dbReference type="NCBIfam" id="NF045579">
    <property type="entry name" value="rhamnoside_JR"/>
    <property type="match status" value="1"/>
</dbReference>
<dbReference type="AlphaFoldDB" id="A0A1S9PJQ9"/>
<dbReference type="Pfam" id="PF17132">
    <property type="entry name" value="Glyco_hydro_106"/>
    <property type="match status" value="1"/>
</dbReference>
<dbReference type="Proteomes" id="UP000189739">
    <property type="component" value="Unassembled WGS sequence"/>
</dbReference>
<evidence type="ECO:0000256" key="3">
    <source>
        <dbReference type="SAM" id="SignalP"/>
    </source>
</evidence>
<feature type="chain" id="PRO_5012255941" description="Beta-mannosidase-like galactose-binding domain-containing protein" evidence="3">
    <location>
        <begin position="31"/>
        <end position="1097"/>
    </location>
</feature>
<dbReference type="Pfam" id="PF22666">
    <property type="entry name" value="Glyco_hydro_2_N2"/>
    <property type="match status" value="1"/>
</dbReference>
<evidence type="ECO:0000313" key="6">
    <source>
        <dbReference type="Proteomes" id="UP000189739"/>
    </source>
</evidence>
<evidence type="ECO:0000256" key="2">
    <source>
        <dbReference type="ARBA" id="ARBA00022801"/>
    </source>
</evidence>
<keyword evidence="6" id="KW-1185">Reference proteome</keyword>
<protein>
    <recommendedName>
        <fullName evidence="4">Beta-mannosidase-like galactose-binding domain-containing protein</fullName>
    </recommendedName>
</protein>
<dbReference type="InterPro" id="IPR054593">
    <property type="entry name" value="Beta-mannosidase-like_N2"/>
</dbReference>